<evidence type="ECO:0000313" key="5">
    <source>
        <dbReference type="EMBL" id="MTV48166.1"/>
    </source>
</evidence>
<evidence type="ECO:0000259" key="4">
    <source>
        <dbReference type="PROSITE" id="PS51379"/>
    </source>
</evidence>
<sequence length="58" mass="5895">MAYQVNADGCVACGACQFVCPASCVSEVDGGIRIIDEPACTDCGSCVDACPANCIFQV</sequence>
<dbReference type="InterPro" id="IPR017900">
    <property type="entry name" value="4Fe4S_Fe_S_CS"/>
</dbReference>
<dbReference type="SUPFAM" id="SSF54862">
    <property type="entry name" value="4Fe-4S ferredoxins"/>
    <property type="match status" value="1"/>
</dbReference>
<proteinExistence type="predicted"/>
<evidence type="ECO:0000256" key="2">
    <source>
        <dbReference type="ARBA" id="ARBA00023004"/>
    </source>
</evidence>
<comment type="caution">
    <text evidence="5">The sequence shown here is derived from an EMBL/GenBank/DDBJ whole genome shotgun (WGS) entry which is preliminary data.</text>
</comment>
<dbReference type="InterPro" id="IPR017896">
    <property type="entry name" value="4Fe4S_Fe-S-bd"/>
</dbReference>
<dbReference type="RefSeq" id="WP_155475240.1">
    <property type="nucleotide sequence ID" value="NZ_WNKU01000002.1"/>
</dbReference>
<dbReference type="AlphaFoldDB" id="A0A6I3SH68"/>
<dbReference type="OrthoDB" id="9810688at2"/>
<protein>
    <submittedName>
        <fullName evidence="5">4Fe-4S dicluster domain-containing protein</fullName>
    </submittedName>
</protein>
<dbReference type="GO" id="GO:0051536">
    <property type="term" value="F:iron-sulfur cluster binding"/>
    <property type="evidence" value="ECO:0007669"/>
    <property type="project" value="UniProtKB-KW"/>
</dbReference>
<keyword evidence="3" id="KW-0411">Iron-sulfur</keyword>
<gene>
    <name evidence="5" type="ORF">GJ688_04105</name>
</gene>
<dbReference type="Pfam" id="PF13187">
    <property type="entry name" value="Fer4_9"/>
    <property type="match status" value="1"/>
</dbReference>
<dbReference type="Proteomes" id="UP000430670">
    <property type="component" value="Unassembled WGS sequence"/>
</dbReference>
<evidence type="ECO:0000313" key="6">
    <source>
        <dbReference type="Proteomes" id="UP000430670"/>
    </source>
</evidence>
<keyword evidence="2" id="KW-0408">Iron</keyword>
<reference evidence="5 6" key="1">
    <citation type="submission" date="2019-11" db="EMBL/GenBank/DDBJ databases">
        <title>Whole-genome sequence of a the green, strictly anaerobic photosynthetic bacterium Heliobacillus mobilis DSM 6151.</title>
        <authorList>
            <person name="Kyndt J.A."/>
            <person name="Meyer T.E."/>
        </authorList>
    </citation>
    <scope>NUCLEOTIDE SEQUENCE [LARGE SCALE GENOMIC DNA]</scope>
    <source>
        <strain evidence="5 6">DSM 6151</strain>
    </source>
</reference>
<dbReference type="PROSITE" id="PS00198">
    <property type="entry name" value="4FE4S_FER_1"/>
    <property type="match status" value="1"/>
</dbReference>
<dbReference type="EMBL" id="WNKU01000002">
    <property type="protein sequence ID" value="MTV48166.1"/>
    <property type="molecule type" value="Genomic_DNA"/>
</dbReference>
<dbReference type="PROSITE" id="PS51379">
    <property type="entry name" value="4FE4S_FER_2"/>
    <property type="match status" value="2"/>
</dbReference>
<dbReference type="Gene3D" id="3.30.70.20">
    <property type="match status" value="1"/>
</dbReference>
<evidence type="ECO:0000256" key="1">
    <source>
        <dbReference type="ARBA" id="ARBA00022723"/>
    </source>
</evidence>
<accession>A0A6I3SH68</accession>
<feature type="domain" description="4Fe-4S ferredoxin-type" evidence="4">
    <location>
        <begin position="1"/>
        <end position="30"/>
    </location>
</feature>
<dbReference type="GO" id="GO:0046872">
    <property type="term" value="F:metal ion binding"/>
    <property type="evidence" value="ECO:0007669"/>
    <property type="project" value="UniProtKB-KW"/>
</dbReference>
<name>A0A6I3SH68_HELMO</name>
<keyword evidence="1" id="KW-0479">Metal-binding</keyword>
<keyword evidence="6" id="KW-1185">Reference proteome</keyword>
<organism evidence="5 6">
    <name type="scientific">Heliobacterium mobile</name>
    <name type="common">Heliobacillus mobilis</name>
    <dbReference type="NCBI Taxonomy" id="28064"/>
    <lineage>
        <taxon>Bacteria</taxon>
        <taxon>Bacillati</taxon>
        <taxon>Bacillota</taxon>
        <taxon>Clostridia</taxon>
        <taxon>Eubacteriales</taxon>
        <taxon>Heliobacteriaceae</taxon>
        <taxon>Heliobacterium</taxon>
    </lineage>
</organism>
<feature type="domain" description="4Fe-4S ferredoxin-type" evidence="4">
    <location>
        <begin position="31"/>
        <end position="58"/>
    </location>
</feature>
<evidence type="ECO:0000256" key="3">
    <source>
        <dbReference type="ARBA" id="ARBA00023014"/>
    </source>
</evidence>